<dbReference type="Gene3D" id="3.40.1010.10">
    <property type="entry name" value="Cobalt-precorrin-4 Transmethylase, Domain 1"/>
    <property type="match status" value="1"/>
</dbReference>
<dbReference type="KEGG" id="pto:PTO1435"/>
<dbReference type="EMBL" id="AE017261">
    <property type="protein sequence ID" value="AAT44020.1"/>
    <property type="molecule type" value="Genomic_DNA"/>
</dbReference>
<evidence type="ECO:0000313" key="10">
    <source>
        <dbReference type="EMBL" id="SMD30909.1"/>
    </source>
</evidence>
<sequence length="389" mass="44427">MPVYIIGAGPGNEDLYTIGSIRIIEMADVIIYDHLVNPGILRFARRDCILVYAGKKPYSEKVPQEEINKMIFEYSKIYENVVRLKGGDPFIFGRGGEEVSFLIKNNVDFVIMPGISSSISVPEMDYVPLTYRGLNSGLIITTGHNVDNMIQNFDLKKLSLVIMMGTHNVEEILDKLSMVYDMNTNVSIIENGTYDFSNVYHGSIKSIDFNYNGNPGIIVIGDAARPLYKRRRSENTVILHCMDYYDLYPGFVKIRLGYPVLSSFSDSLFIGAEYVESFFRLLNEKKIDIRNIINIDSDEYGKKLLMRHGIFKFSSARKNFADIIEIKGTGLNEYYIDYIKKAQRIVFLDKSYMFYNDLHEIIKGKKILATGEAHSHIIDSNKMEFGDDL</sequence>
<dbReference type="FunFam" id="3.40.1010.10:FF:000001">
    <property type="entry name" value="Siroheme synthase"/>
    <property type="match status" value="1"/>
</dbReference>
<dbReference type="PANTHER" id="PTHR45790:SF3">
    <property type="entry name" value="S-ADENOSYL-L-METHIONINE-DEPENDENT UROPORPHYRINOGEN III METHYLTRANSFERASE, CHLOROPLASTIC"/>
    <property type="match status" value="1"/>
</dbReference>
<evidence type="ECO:0000256" key="4">
    <source>
        <dbReference type="ARBA" id="ARBA00022679"/>
    </source>
</evidence>
<dbReference type="Proteomes" id="UP000192315">
    <property type="component" value="Unassembled WGS sequence"/>
</dbReference>
<dbReference type="InterPro" id="IPR000878">
    <property type="entry name" value="4pyrrol_Mease"/>
</dbReference>
<keyword evidence="6" id="KW-0627">Porphyrin biosynthesis</keyword>
<keyword evidence="3 7" id="KW-0489">Methyltransferase</keyword>
<dbReference type="EMBL" id="FWYE01000002">
    <property type="protein sequence ID" value="SMD30909.1"/>
    <property type="molecule type" value="Genomic_DNA"/>
</dbReference>
<feature type="domain" description="Tetrapyrrole methylase" evidence="8">
    <location>
        <begin position="3"/>
        <end position="207"/>
    </location>
</feature>
<organism evidence="9 11">
    <name type="scientific">Picrophilus torridus (strain ATCC 700027 / DSM 9790 / JCM 10055 / NBRC 100828 / KAW 2/3)</name>
    <dbReference type="NCBI Taxonomy" id="1122961"/>
    <lineage>
        <taxon>Archaea</taxon>
        <taxon>Methanobacteriati</taxon>
        <taxon>Thermoplasmatota</taxon>
        <taxon>Thermoplasmata</taxon>
        <taxon>Thermoplasmatales</taxon>
        <taxon>Picrophilaceae</taxon>
        <taxon>Picrophilus</taxon>
    </lineage>
</organism>
<dbReference type="Gene3D" id="3.30.950.10">
    <property type="entry name" value="Methyltransferase, Cobalt-precorrin-4 Transmethylase, Domain 2"/>
    <property type="match status" value="1"/>
</dbReference>
<keyword evidence="4 7" id="KW-0808">Transferase</keyword>
<dbReference type="InterPro" id="IPR014776">
    <property type="entry name" value="4pyrrole_Mease_sub2"/>
</dbReference>
<dbReference type="InterPro" id="IPR003043">
    <property type="entry name" value="Uropor_MeTrfase_CS"/>
</dbReference>
<proteinExistence type="inferred from homology"/>
<dbReference type="Pfam" id="PF00590">
    <property type="entry name" value="TP_methylase"/>
    <property type="match status" value="1"/>
</dbReference>
<dbReference type="GO" id="GO:0019354">
    <property type="term" value="P:siroheme biosynthetic process"/>
    <property type="evidence" value="ECO:0007669"/>
    <property type="project" value="InterPro"/>
</dbReference>
<dbReference type="EC" id="2.1.1.107" evidence="2"/>
<dbReference type="NCBIfam" id="TIGR01469">
    <property type="entry name" value="cobA_cysG_Cterm"/>
    <property type="match status" value="1"/>
</dbReference>
<dbReference type="Proteomes" id="UP000000438">
    <property type="component" value="Chromosome"/>
</dbReference>
<dbReference type="InterPro" id="IPR035996">
    <property type="entry name" value="4pyrrol_Methylase_sf"/>
</dbReference>
<dbReference type="InterPro" id="IPR014777">
    <property type="entry name" value="4pyrrole_Mease_sub1"/>
</dbReference>
<reference evidence="9" key="2">
    <citation type="submission" date="2004-02" db="EMBL/GenBank/DDBJ databases">
        <authorList>
            <person name="Fuetterer O."/>
            <person name="Angelov A."/>
            <person name="Liesegang H."/>
            <person name="Gottschalk G."/>
            <person name="Schleper C."/>
            <person name="Schepers B."/>
            <person name="Dock C."/>
            <person name="Antranikian G."/>
            <person name="Liebl W."/>
        </authorList>
    </citation>
    <scope>NUCLEOTIDE SEQUENCE</scope>
    <source>
        <strain evidence="9">DSM 9790</strain>
    </source>
</reference>
<reference evidence="10 12" key="3">
    <citation type="submission" date="2017-04" db="EMBL/GenBank/DDBJ databases">
        <authorList>
            <person name="Varghese N."/>
            <person name="Submissions S."/>
        </authorList>
    </citation>
    <scope>NUCLEOTIDE SEQUENCE [LARGE SCALE GENOMIC DNA]</scope>
    <source>
        <strain evidence="10 12">DSM 9789</strain>
    </source>
</reference>
<dbReference type="FunCoup" id="Q6KZ32">
    <property type="interactions" value="61"/>
</dbReference>
<accession>Q6KZ32</accession>
<comment type="subunit">
    <text evidence="1">Homodimer.</text>
</comment>
<keyword evidence="5" id="KW-0949">S-adenosyl-L-methionine</keyword>
<evidence type="ECO:0000256" key="7">
    <source>
        <dbReference type="RuleBase" id="RU003960"/>
    </source>
</evidence>
<dbReference type="InterPro" id="IPR006366">
    <property type="entry name" value="CobA/CysG_C"/>
</dbReference>
<evidence type="ECO:0000256" key="2">
    <source>
        <dbReference type="ARBA" id="ARBA00012162"/>
    </source>
</evidence>
<evidence type="ECO:0000259" key="8">
    <source>
        <dbReference type="Pfam" id="PF00590"/>
    </source>
</evidence>
<dbReference type="AlphaFoldDB" id="Q6KZ32"/>
<accession>A0A8G2FWT5</accession>
<dbReference type="OrthoDB" id="6633at2157"/>
<evidence type="ECO:0000256" key="1">
    <source>
        <dbReference type="ARBA" id="ARBA00011738"/>
    </source>
</evidence>
<dbReference type="RefSeq" id="WP_011178236.1">
    <property type="nucleotide sequence ID" value="NC_005877.1"/>
</dbReference>
<evidence type="ECO:0000256" key="6">
    <source>
        <dbReference type="ARBA" id="ARBA00023244"/>
    </source>
</evidence>
<comment type="similarity">
    <text evidence="7">Belongs to the precorrin methyltransferase family.</text>
</comment>
<dbReference type="PANTHER" id="PTHR45790">
    <property type="entry name" value="SIROHEME SYNTHASE-RELATED"/>
    <property type="match status" value="1"/>
</dbReference>
<dbReference type="GeneID" id="25392607"/>
<dbReference type="eggNOG" id="arCOG00644">
    <property type="taxonomic scope" value="Archaea"/>
</dbReference>
<evidence type="ECO:0000256" key="3">
    <source>
        <dbReference type="ARBA" id="ARBA00022603"/>
    </source>
</evidence>
<dbReference type="PROSITE" id="PS00840">
    <property type="entry name" value="SUMT_2"/>
    <property type="match status" value="1"/>
</dbReference>
<keyword evidence="12" id="KW-1185">Reference proteome</keyword>
<dbReference type="HOGENOM" id="CLU_709071_0_0_2"/>
<evidence type="ECO:0000313" key="11">
    <source>
        <dbReference type="Proteomes" id="UP000000438"/>
    </source>
</evidence>
<dbReference type="GO" id="GO:0032259">
    <property type="term" value="P:methylation"/>
    <property type="evidence" value="ECO:0007669"/>
    <property type="project" value="UniProtKB-KW"/>
</dbReference>
<protein>
    <recommendedName>
        <fullName evidence="2">uroporphyrinogen-III C-methyltransferase</fullName>
        <ecNumber evidence="2">2.1.1.107</ecNumber>
    </recommendedName>
</protein>
<name>Q6KZ32_PICTO</name>
<dbReference type="GO" id="GO:0004851">
    <property type="term" value="F:uroporphyrin-III C-methyltransferase activity"/>
    <property type="evidence" value="ECO:0007669"/>
    <property type="project" value="UniProtKB-EC"/>
</dbReference>
<evidence type="ECO:0000256" key="5">
    <source>
        <dbReference type="ARBA" id="ARBA00022691"/>
    </source>
</evidence>
<dbReference type="STRING" id="263820.PTO1435"/>
<dbReference type="NCBIfam" id="NF004790">
    <property type="entry name" value="PRK06136.1"/>
    <property type="match status" value="1"/>
</dbReference>
<dbReference type="SUPFAM" id="SSF53790">
    <property type="entry name" value="Tetrapyrrole methylase"/>
    <property type="match status" value="1"/>
</dbReference>
<reference evidence="9 11" key="1">
    <citation type="journal article" date="2004" name="Proc. Natl. Acad. Sci. U.S.A.">
        <title>Genome sequence of Picrophilus torridus and its implications for life around pH 0.</title>
        <authorList>
            <person name="Futterer O."/>
            <person name="Angelov A."/>
            <person name="Liesegang H."/>
            <person name="Gottschalk G."/>
            <person name="Schleper C."/>
            <person name="Schepers B."/>
            <person name="Dock C."/>
            <person name="Antranikian G."/>
            <person name="Liebl W."/>
        </authorList>
    </citation>
    <scope>NUCLEOTIDE SEQUENCE [LARGE SCALE GENOMIC DNA]</scope>
    <source>
        <strain evidence="11">ATCC 700027 / DSM 9790 / JCM 10055 / NBRC 100828</strain>
        <strain evidence="9">DSM 9790</strain>
    </source>
</reference>
<evidence type="ECO:0000313" key="9">
    <source>
        <dbReference type="EMBL" id="AAT44020.1"/>
    </source>
</evidence>
<dbReference type="InterPro" id="IPR050161">
    <property type="entry name" value="Siro_Cobalamin_biosynth"/>
</dbReference>
<dbReference type="InParanoid" id="Q6KZ32"/>
<gene>
    <name evidence="9" type="ordered locus">PTO1435</name>
    <name evidence="10" type="ORF">SAMN02745355_0827</name>
</gene>
<dbReference type="PaxDb" id="263820-PTO1435"/>
<dbReference type="CDD" id="cd11642">
    <property type="entry name" value="SUMT"/>
    <property type="match status" value="1"/>
</dbReference>
<evidence type="ECO:0000313" key="12">
    <source>
        <dbReference type="Proteomes" id="UP000192315"/>
    </source>
</evidence>